<comment type="catalytic activity">
    <reaction evidence="10 12">
        <text>O-phospho-L-threonyl-[protein] + H2O = L-threonyl-[protein] + phosphate</text>
        <dbReference type="Rhea" id="RHEA:47004"/>
        <dbReference type="Rhea" id="RHEA-COMP:11060"/>
        <dbReference type="Rhea" id="RHEA-COMP:11605"/>
        <dbReference type="ChEBI" id="CHEBI:15377"/>
        <dbReference type="ChEBI" id="CHEBI:30013"/>
        <dbReference type="ChEBI" id="CHEBI:43474"/>
        <dbReference type="ChEBI" id="CHEBI:61977"/>
        <dbReference type="EC" id="3.1.3.16"/>
    </reaction>
</comment>
<evidence type="ECO:0000256" key="5">
    <source>
        <dbReference type="ARBA" id="ARBA00022801"/>
    </source>
</evidence>
<dbReference type="GO" id="GO:0008420">
    <property type="term" value="F:RNA polymerase II CTD heptapeptide repeat phosphatase activity"/>
    <property type="evidence" value="ECO:0007669"/>
    <property type="project" value="UniProtKB-UniRule"/>
</dbReference>
<dbReference type="PANTHER" id="PTHR14732:SF0">
    <property type="entry name" value="RNA POLYMERASE II SUBUNIT B1 CTD PHOSPHATASE RPAP2-RELATED"/>
    <property type="match status" value="1"/>
</dbReference>
<keyword evidence="16" id="KW-1185">Reference proteome</keyword>
<comment type="subcellular location">
    <subcellularLocation>
        <location evidence="1 12">Nucleus</location>
    </subcellularLocation>
</comment>
<proteinExistence type="inferred from homology"/>
<comment type="similarity">
    <text evidence="2 11 12">Belongs to the RPAP2 family.</text>
</comment>
<comment type="function">
    <text evidence="12">Putative RNA polymerase II subunit B1 C-terminal domain (CTD) phosphatase involved in RNA polymerase II transcription regulation.</text>
</comment>
<dbReference type="GO" id="GO:0043175">
    <property type="term" value="F:RNA polymerase core enzyme binding"/>
    <property type="evidence" value="ECO:0007669"/>
    <property type="project" value="UniProtKB-UniRule"/>
</dbReference>
<dbReference type="GO" id="GO:0005737">
    <property type="term" value="C:cytoplasm"/>
    <property type="evidence" value="ECO:0007669"/>
    <property type="project" value="TreeGrafter"/>
</dbReference>
<dbReference type="PROSITE" id="PS51479">
    <property type="entry name" value="ZF_RTR1"/>
    <property type="match status" value="1"/>
</dbReference>
<comment type="catalytic activity">
    <reaction evidence="9 12">
        <text>O-phospho-L-seryl-[protein] + H2O = L-seryl-[protein] + phosphate</text>
        <dbReference type="Rhea" id="RHEA:20629"/>
        <dbReference type="Rhea" id="RHEA-COMP:9863"/>
        <dbReference type="Rhea" id="RHEA-COMP:11604"/>
        <dbReference type="ChEBI" id="CHEBI:15377"/>
        <dbReference type="ChEBI" id="CHEBI:29999"/>
        <dbReference type="ChEBI" id="CHEBI:43474"/>
        <dbReference type="ChEBI" id="CHEBI:83421"/>
        <dbReference type="EC" id="3.1.3.16"/>
    </reaction>
</comment>
<evidence type="ECO:0000256" key="11">
    <source>
        <dbReference type="PROSITE-ProRule" id="PRU00812"/>
    </source>
</evidence>
<organism evidence="15 16">
    <name type="scientific">Zootermopsis nevadensis</name>
    <name type="common">Dampwood termite</name>
    <dbReference type="NCBI Taxonomy" id="136037"/>
    <lineage>
        <taxon>Eukaryota</taxon>
        <taxon>Metazoa</taxon>
        <taxon>Ecdysozoa</taxon>
        <taxon>Arthropoda</taxon>
        <taxon>Hexapoda</taxon>
        <taxon>Insecta</taxon>
        <taxon>Pterygota</taxon>
        <taxon>Neoptera</taxon>
        <taxon>Polyneoptera</taxon>
        <taxon>Dictyoptera</taxon>
        <taxon>Blattodea</taxon>
        <taxon>Blattoidea</taxon>
        <taxon>Termitoidae</taxon>
        <taxon>Termopsidae</taxon>
        <taxon>Zootermopsis</taxon>
    </lineage>
</organism>
<dbReference type="InParanoid" id="A0A067RLF3"/>
<dbReference type="OrthoDB" id="2590500at2759"/>
<dbReference type="AlphaFoldDB" id="A0A067RLF3"/>
<dbReference type="Gene3D" id="1.25.40.820">
    <property type="match status" value="1"/>
</dbReference>
<keyword evidence="5 12" id="KW-0378">Hydrolase</keyword>
<name>A0A067RLF3_ZOONE</name>
<evidence type="ECO:0000256" key="1">
    <source>
        <dbReference type="ARBA" id="ARBA00004123"/>
    </source>
</evidence>
<keyword evidence="7 12" id="KW-0904">Protein phosphatase</keyword>
<evidence type="ECO:0000256" key="3">
    <source>
        <dbReference type="ARBA" id="ARBA00022723"/>
    </source>
</evidence>
<dbReference type="InterPro" id="IPR007308">
    <property type="entry name" value="Rtr1/RPAP2_dom"/>
</dbReference>
<evidence type="ECO:0000256" key="10">
    <source>
        <dbReference type="ARBA" id="ARBA00048336"/>
    </source>
</evidence>
<evidence type="ECO:0000259" key="14">
    <source>
        <dbReference type="PROSITE" id="PS51479"/>
    </source>
</evidence>
<dbReference type="OMA" id="WCTDETL"/>
<dbReference type="Proteomes" id="UP000027135">
    <property type="component" value="Unassembled WGS sequence"/>
</dbReference>
<evidence type="ECO:0000313" key="16">
    <source>
        <dbReference type="Proteomes" id="UP000027135"/>
    </source>
</evidence>
<evidence type="ECO:0000256" key="2">
    <source>
        <dbReference type="ARBA" id="ARBA00005676"/>
    </source>
</evidence>
<dbReference type="InterPro" id="IPR039693">
    <property type="entry name" value="Rtr1/RPAP2"/>
</dbReference>
<keyword evidence="4 12" id="KW-0863">Zinc-finger</keyword>
<dbReference type="STRING" id="136037.A0A067RLF3"/>
<evidence type="ECO:0000256" key="9">
    <source>
        <dbReference type="ARBA" id="ARBA00047761"/>
    </source>
</evidence>
<gene>
    <name evidence="15" type="ORF">L798_03903</name>
</gene>
<evidence type="ECO:0000256" key="12">
    <source>
        <dbReference type="RuleBase" id="RU367080"/>
    </source>
</evidence>
<feature type="region of interest" description="Disordered" evidence="13">
    <location>
        <begin position="279"/>
        <end position="309"/>
    </location>
</feature>
<evidence type="ECO:0000256" key="7">
    <source>
        <dbReference type="ARBA" id="ARBA00022912"/>
    </source>
</evidence>
<feature type="domain" description="RTR1-type" evidence="14">
    <location>
        <begin position="73"/>
        <end position="156"/>
    </location>
</feature>
<evidence type="ECO:0000256" key="8">
    <source>
        <dbReference type="ARBA" id="ARBA00023242"/>
    </source>
</evidence>
<accession>A0A067RLF3</accession>
<feature type="compositionally biased region" description="Basic and acidic residues" evidence="13">
    <location>
        <begin position="235"/>
        <end position="250"/>
    </location>
</feature>
<keyword evidence="3 12" id="KW-0479">Metal-binding</keyword>
<evidence type="ECO:0000256" key="13">
    <source>
        <dbReference type="SAM" id="MobiDB-lite"/>
    </source>
</evidence>
<keyword evidence="6 12" id="KW-0862">Zinc</keyword>
<dbReference type="GO" id="GO:0005634">
    <property type="term" value="C:nucleus"/>
    <property type="evidence" value="ECO:0007669"/>
    <property type="project" value="UniProtKB-SubCell"/>
</dbReference>
<evidence type="ECO:0000256" key="6">
    <source>
        <dbReference type="ARBA" id="ARBA00022833"/>
    </source>
</evidence>
<dbReference type="EMBL" id="KK852554">
    <property type="protein sequence ID" value="KDR21450.1"/>
    <property type="molecule type" value="Genomic_DNA"/>
</dbReference>
<feature type="compositionally biased region" description="Polar residues" evidence="13">
    <location>
        <begin position="279"/>
        <end position="303"/>
    </location>
</feature>
<dbReference type="Pfam" id="PF04181">
    <property type="entry name" value="RPAP2_Rtr1"/>
    <property type="match status" value="1"/>
</dbReference>
<sequence length="630" mass="72740">MRKQVEMDSVENSSNLKIPKVRRETQKLPKRVSEMSKEALEAMLRKKRECNAKALEIVERLLGNTVSEEWFLDCLKFISECHFQDIIEERSISMICGYPLCRKTLKNIPSQQYHISTKKNKVYDITERKKFCSNHCYKASSYVKAQLLTSPLWIRDKEEIPKFTILPVESPSGGIGEEIDIGHISSLKEELKQLHKQEISNKFTSVSHFTRDSLSQLVSDTESDDKQRQPSTESYMKDQNKTEVKDGFNEVKSDFKETKSTDQLEFQNETIQNVHIDNAVQSKETSEAVDTQDVNDSQDNRTVSPDKIHDNSCKVSSNFTDFARDSSAIHKVEERGSDILSNSPKSVCSKIQELKPKKNIQSKKKLLHIPAPIKNAVIHIEKCLCEWFTIESMCFLFGEEKIKVMVEEKGESIKEYYKVVGNASWDPKIQEQYMAICRRLNIMEIEDREYDKQTATKPLPDYTAVREEAKKMDLKIRAYYQGKTVYENEGGIRISEKRSDSAPVLPLVHLHAQNALRRRIVLDRLNRTLPDLLRTFDLSSRDVSGDVRSLVTTFRLGADNITFKPPEWSLLGLIILKMLSIKDKRLQILLDSEKVMKYTTMMLMSFQQDGGYLNRLMAWLTDIDNLLCKQ</sequence>
<feature type="region of interest" description="Disordered" evidence="13">
    <location>
        <begin position="216"/>
        <end position="250"/>
    </location>
</feature>
<dbReference type="GO" id="GO:0008270">
    <property type="term" value="F:zinc ion binding"/>
    <property type="evidence" value="ECO:0007669"/>
    <property type="project" value="UniProtKB-KW"/>
</dbReference>
<dbReference type="EC" id="3.1.3.16" evidence="12"/>
<protein>
    <recommendedName>
        <fullName evidence="12">RNA polymerase II subunit B1 CTD phosphatase RPAP2 homolog</fullName>
        <ecNumber evidence="12">3.1.3.16</ecNumber>
    </recommendedName>
</protein>
<dbReference type="PANTHER" id="PTHR14732">
    <property type="entry name" value="RNA POLYMERASE II SUBUNIT B1 CTD PHOSPHATASE RPAP2-RELATED"/>
    <property type="match status" value="1"/>
</dbReference>
<feature type="region of interest" description="Disordered" evidence="13">
    <location>
        <begin position="1"/>
        <end position="21"/>
    </location>
</feature>
<dbReference type="InterPro" id="IPR038534">
    <property type="entry name" value="Rtr1/RPAP2_sf"/>
</dbReference>
<keyword evidence="8 12" id="KW-0539">Nucleus</keyword>
<reference evidence="15 16" key="1">
    <citation type="journal article" date="2014" name="Nat. Commun.">
        <title>Molecular traces of alternative social organization in a termite genome.</title>
        <authorList>
            <person name="Terrapon N."/>
            <person name="Li C."/>
            <person name="Robertson H.M."/>
            <person name="Ji L."/>
            <person name="Meng X."/>
            <person name="Booth W."/>
            <person name="Chen Z."/>
            <person name="Childers C.P."/>
            <person name="Glastad K.M."/>
            <person name="Gokhale K."/>
            <person name="Gowin J."/>
            <person name="Gronenberg W."/>
            <person name="Hermansen R.A."/>
            <person name="Hu H."/>
            <person name="Hunt B.G."/>
            <person name="Huylmans A.K."/>
            <person name="Khalil S.M."/>
            <person name="Mitchell R.D."/>
            <person name="Munoz-Torres M.C."/>
            <person name="Mustard J.A."/>
            <person name="Pan H."/>
            <person name="Reese J.T."/>
            <person name="Scharf M.E."/>
            <person name="Sun F."/>
            <person name="Vogel H."/>
            <person name="Xiao J."/>
            <person name="Yang W."/>
            <person name="Yang Z."/>
            <person name="Yang Z."/>
            <person name="Zhou J."/>
            <person name="Zhu J."/>
            <person name="Brent C.S."/>
            <person name="Elsik C.G."/>
            <person name="Goodisman M.A."/>
            <person name="Liberles D.A."/>
            <person name="Roe R.M."/>
            <person name="Vargo E.L."/>
            <person name="Vilcinskas A."/>
            <person name="Wang J."/>
            <person name="Bornberg-Bauer E."/>
            <person name="Korb J."/>
            <person name="Zhang G."/>
            <person name="Liebig J."/>
        </authorList>
    </citation>
    <scope>NUCLEOTIDE SEQUENCE [LARGE SCALE GENOMIC DNA]</scope>
    <source>
        <tissue evidence="15">Whole organism</tissue>
    </source>
</reference>
<dbReference type="eggNOG" id="KOG4780">
    <property type="taxonomic scope" value="Eukaryota"/>
</dbReference>
<evidence type="ECO:0000256" key="4">
    <source>
        <dbReference type="ARBA" id="ARBA00022771"/>
    </source>
</evidence>
<evidence type="ECO:0000313" key="15">
    <source>
        <dbReference type="EMBL" id="KDR21450.1"/>
    </source>
</evidence>